<evidence type="ECO:0000313" key="4">
    <source>
        <dbReference type="Proteomes" id="UP000013523"/>
    </source>
</evidence>
<dbReference type="AlphaFoldDB" id="R4K731"/>
<protein>
    <submittedName>
        <fullName evidence="3">Small, acid-soluble spore protein, alpha/beta type</fullName>
    </submittedName>
</protein>
<dbReference type="Gene3D" id="6.10.10.80">
    <property type="entry name" value="Small, acid-soluble spore protein, alpha/beta type-like"/>
    <property type="match status" value="1"/>
</dbReference>
<dbReference type="HOGENOM" id="CLU_169738_2_2_9"/>
<proteinExistence type="predicted"/>
<comment type="function">
    <text evidence="1">SASP are bound to spore DNA. They are double-stranded DNA-binding proteins that cause DNA to change to an a-like conformation. They protect the DNA backbone from chemical and enzymatic cleavage and are thus involved in dormant spore's high resistance to UV light.</text>
</comment>
<dbReference type="GO" id="GO:0030435">
    <property type="term" value="P:sporulation resulting in formation of a cellular spore"/>
    <property type="evidence" value="ECO:0007669"/>
    <property type="project" value="UniProtKB-KW"/>
</dbReference>
<dbReference type="EMBL" id="CP003261">
    <property type="protein sequence ID" value="AGK97491.1"/>
    <property type="molecule type" value="Genomic_DNA"/>
</dbReference>
<sequence length="69" mass="7538">MSNNRRRSLVPGAKESLNKFKIETANELGVSLTNRNSGNRSSKLNGAIGGKVGGQMVKKMIESYEKNLK</sequence>
<accession>R4K731</accession>
<dbReference type="PATRIC" id="fig|86416.3.peg.2624"/>
<keyword evidence="2" id="KW-0749">Sporulation</keyword>
<dbReference type="Proteomes" id="UP000013523">
    <property type="component" value="Chromosome"/>
</dbReference>
<dbReference type="PANTHER" id="PTHR36107:SF1">
    <property type="entry name" value="SMALL, ACID-SOLUBLE SPORE PROTEIN A"/>
    <property type="match status" value="1"/>
</dbReference>
<dbReference type="InterPro" id="IPR050847">
    <property type="entry name" value="SASP_DNA-binding"/>
</dbReference>
<dbReference type="STRING" id="86416.Clopa_2635"/>
<name>R4K731_CLOPA</name>
<dbReference type="InterPro" id="IPR001448">
    <property type="entry name" value="SASP_alpha/beta-type"/>
</dbReference>
<dbReference type="InterPro" id="IPR038300">
    <property type="entry name" value="SASP_sf_alpha/beta"/>
</dbReference>
<dbReference type="Pfam" id="PF00269">
    <property type="entry name" value="SASP"/>
    <property type="match status" value="1"/>
</dbReference>
<reference evidence="3 4" key="1">
    <citation type="submission" date="2012-01" db="EMBL/GenBank/DDBJ databases">
        <title>Complete sequence of chromosome of Clostridium pasteurianum BC1.</title>
        <authorList>
            <consortium name="US DOE Joint Genome Institute"/>
            <person name="Lucas S."/>
            <person name="Han J."/>
            <person name="Lapidus A."/>
            <person name="Cheng J.-F."/>
            <person name="Goodwin L."/>
            <person name="Pitluck S."/>
            <person name="Peters L."/>
            <person name="Mikhailova N."/>
            <person name="Teshima H."/>
            <person name="Detter J.C."/>
            <person name="Han C."/>
            <person name="Tapia R."/>
            <person name="Land M."/>
            <person name="Hauser L."/>
            <person name="Kyrpides N."/>
            <person name="Ivanova N."/>
            <person name="Pagani I."/>
            <person name="Dunn J."/>
            <person name="Taghavi S."/>
            <person name="Francis A."/>
            <person name="van der Lelie D."/>
            <person name="Woyke T."/>
        </authorList>
    </citation>
    <scope>NUCLEOTIDE SEQUENCE [LARGE SCALE GENOMIC DNA]</scope>
    <source>
        <strain evidence="3 4">BC1</strain>
    </source>
</reference>
<keyword evidence="4" id="KW-1185">Reference proteome</keyword>
<evidence type="ECO:0000256" key="2">
    <source>
        <dbReference type="ARBA" id="ARBA00022969"/>
    </source>
</evidence>
<evidence type="ECO:0000256" key="1">
    <source>
        <dbReference type="ARBA" id="ARBA00003863"/>
    </source>
</evidence>
<gene>
    <name evidence="3" type="ORF">Clopa_2635</name>
</gene>
<dbReference type="OrthoDB" id="1683773at2"/>
<dbReference type="PANTHER" id="PTHR36107">
    <property type="entry name" value="SMALL, ACID-SOLUBLE SPORE PROTEIN A"/>
    <property type="match status" value="1"/>
</dbReference>
<dbReference type="GO" id="GO:0003690">
    <property type="term" value="F:double-stranded DNA binding"/>
    <property type="evidence" value="ECO:0007669"/>
    <property type="project" value="InterPro"/>
</dbReference>
<dbReference type="GO" id="GO:0006265">
    <property type="term" value="P:DNA topological change"/>
    <property type="evidence" value="ECO:0007669"/>
    <property type="project" value="InterPro"/>
</dbReference>
<evidence type="ECO:0000313" key="3">
    <source>
        <dbReference type="EMBL" id="AGK97491.1"/>
    </source>
</evidence>
<organism evidence="3 4">
    <name type="scientific">Clostridium pasteurianum BC1</name>
    <dbReference type="NCBI Taxonomy" id="86416"/>
    <lineage>
        <taxon>Bacteria</taxon>
        <taxon>Bacillati</taxon>
        <taxon>Bacillota</taxon>
        <taxon>Clostridia</taxon>
        <taxon>Eubacteriales</taxon>
        <taxon>Clostridiaceae</taxon>
        <taxon>Clostridium</taxon>
    </lineage>
</organism>
<dbReference type="RefSeq" id="WP_015615790.1">
    <property type="nucleotide sequence ID" value="NC_021182.1"/>
</dbReference>
<dbReference type="KEGG" id="cpas:Clopa_2635"/>